<reference evidence="2" key="1">
    <citation type="submission" date="2013-12" db="EMBL/GenBank/DDBJ databases">
        <title>A Varibaculum cambriense genome reconstructed from a premature infant gut community with otherwise low bacterial novelty that shifts toward anaerobic metabolism during the third week of life.</title>
        <authorList>
            <person name="Brown C.T."/>
            <person name="Sharon I."/>
            <person name="Thomas B.C."/>
            <person name="Castelle C.J."/>
            <person name="Morowitz M.J."/>
            <person name="Banfield J.F."/>
        </authorList>
    </citation>
    <scope>NUCLEOTIDE SEQUENCE</scope>
</reference>
<sequence length="49" mass="5499">VKKLTVPVRPGRNIAVIIEAAAVNYRYNLMSDITPVDIIESRMNNISDK</sequence>
<keyword evidence="2" id="KW-0808">Transferase</keyword>
<evidence type="ECO:0000313" key="2">
    <source>
        <dbReference type="EMBL" id="ETJ25376.1"/>
    </source>
</evidence>
<dbReference type="Pfam" id="PF07475">
    <property type="entry name" value="Hpr_kinase_C"/>
    <property type="match status" value="1"/>
</dbReference>
<name>W1X5C7_9ZZZZ</name>
<dbReference type="GO" id="GO:0005524">
    <property type="term" value="F:ATP binding"/>
    <property type="evidence" value="ECO:0007669"/>
    <property type="project" value="InterPro"/>
</dbReference>
<dbReference type="EMBL" id="AZMM01017831">
    <property type="protein sequence ID" value="ETJ25376.1"/>
    <property type="molecule type" value="Genomic_DNA"/>
</dbReference>
<protein>
    <submittedName>
        <fullName evidence="2">HPr kinase/phosphorylase</fullName>
    </submittedName>
</protein>
<dbReference type="InterPro" id="IPR027417">
    <property type="entry name" value="P-loop_NTPase"/>
</dbReference>
<dbReference type="InterPro" id="IPR011104">
    <property type="entry name" value="Hpr_kin/Pase_C"/>
</dbReference>
<comment type="caution">
    <text evidence="2">The sequence shown here is derived from an EMBL/GenBank/DDBJ whole genome shotgun (WGS) entry which is preliminary data.</text>
</comment>
<dbReference type="AlphaFoldDB" id="W1X5C7"/>
<gene>
    <name evidence="2" type="ORF">Q604_UNBC17831G0002</name>
</gene>
<evidence type="ECO:0000259" key="1">
    <source>
        <dbReference type="Pfam" id="PF07475"/>
    </source>
</evidence>
<accession>W1X5C7</accession>
<feature type="non-terminal residue" evidence="2">
    <location>
        <position position="1"/>
    </location>
</feature>
<proteinExistence type="predicted"/>
<feature type="domain" description="HPr kinase/phosphorylase C-terminal" evidence="1">
    <location>
        <begin position="1"/>
        <end position="42"/>
    </location>
</feature>
<dbReference type="GO" id="GO:0000155">
    <property type="term" value="F:phosphorelay sensor kinase activity"/>
    <property type="evidence" value="ECO:0007669"/>
    <property type="project" value="InterPro"/>
</dbReference>
<keyword evidence="2" id="KW-0418">Kinase</keyword>
<dbReference type="Gene3D" id="3.40.50.300">
    <property type="entry name" value="P-loop containing nucleotide triphosphate hydrolases"/>
    <property type="match status" value="1"/>
</dbReference>
<organism evidence="2">
    <name type="scientific">human gut metagenome</name>
    <dbReference type="NCBI Taxonomy" id="408170"/>
    <lineage>
        <taxon>unclassified sequences</taxon>
        <taxon>metagenomes</taxon>
        <taxon>organismal metagenomes</taxon>
    </lineage>
</organism>
<dbReference type="GO" id="GO:0006109">
    <property type="term" value="P:regulation of carbohydrate metabolic process"/>
    <property type="evidence" value="ECO:0007669"/>
    <property type="project" value="InterPro"/>
</dbReference>